<dbReference type="Proteomes" id="UP001732700">
    <property type="component" value="Chromosome 3C"/>
</dbReference>
<reference evidence="1" key="1">
    <citation type="submission" date="2021-05" db="EMBL/GenBank/DDBJ databases">
        <authorList>
            <person name="Scholz U."/>
            <person name="Mascher M."/>
            <person name="Fiebig A."/>
        </authorList>
    </citation>
    <scope>NUCLEOTIDE SEQUENCE [LARGE SCALE GENOMIC DNA]</scope>
</reference>
<proteinExistence type="predicted"/>
<protein>
    <submittedName>
        <fullName evidence="1">Uncharacterized protein</fullName>
    </submittedName>
</protein>
<evidence type="ECO:0000313" key="1">
    <source>
        <dbReference type="EnsemblPlants" id="AVESA.00010b.r2.3CG0475400.1.CDS.1"/>
    </source>
</evidence>
<name>A0ACD5VPF8_AVESA</name>
<dbReference type="EnsemblPlants" id="AVESA.00010b.r2.3CG0475400.1">
    <property type="protein sequence ID" value="AVESA.00010b.r2.3CG0475400.1.CDS.1"/>
    <property type="gene ID" value="AVESA.00010b.r2.3CG0475400"/>
</dbReference>
<evidence type="ECO:0000313" key="2">
    <source>
        <dbReference type="Proteomes" id="UP001732700"/>
    </source>
</evidence>
<reference evidence="1" key="2">
    <citation type="submission" date="2025-09" db="UniProtKB">
        <authorList>
            <consortium name="EnsemblPlants"/>
        </authorList>
    </citation>
    <scope>IDENTIFICATION</scope>
</reference>
<organism evidence="1 2">
    <name type="scientific">Avena sativa</name>
    <name type="common">Oat</name>
    <dbReference type="NCBI Taxonomy" id="4498"/>
    <lineage>
        <taxon>Eukaryota</taxon>
        <taxon>Viridiplantae</taxon>
        <taxon>Streptophyta</taxon>
        <taxon>Embryophyta</taxon>
        <taxon>Tracheophyta</taxon>
        <taxon>Spermatophyta</taxon>
        <taxon>Magnoliopsida</taxon>
        <taxon>Liliopsida</taxon>
        <taxon>Poales</taxon>
        <taxon>Poaceae</taxon>
        <taxon>BOP clade</taxon>
        <taxon>Pooideae</taxon>
        <taxon>Poodae</taxon>
        <taxon>Poeae</taxon>
        <taxon>Poeae Chloroplast Group 1 (Aveneae type)</taxon>
        <taxon>Aveninae</taxon>
        <taxon>Avena</taxon>
    </lineage>
</organism>
<accession>A0ACD5VPF8</accession>
<keyword evidence="2" id="KW-1185">Reference proteome</keyword>
<sequence length="214" mass="24081">MKIHLWRFSHDCLPSGVQKVQRQIPTSDACIFCGKTEDIEHSMLFCPFAQEVWRVVKKTVKLQLNRRQWMSPKDWLFEFIDNATDVEATSLAVGFWHIWDARNDVRKNQAHPNPEQTSARILAYIDLIIQNCFKAKPGIRRETSQSTRWSLPPPGVVLVNSDVALFSECRCMAMGAVLLESTGTCIAAASLPLQGFGSRTRRGARSTGCGHGHP</sequence>